<organism evidence="4 5">
    <name type="scientific">Flavobacterium luminosum</name>
    <dbReference type="NCBI Taxonomy" id="2949086"/>
    <lineage>
        <taxon>Bacteria</taxon>
        <taxon>Pseudomonadati</taxon>
        <taxon>Bacteroidota</taxon>
        <taxon>Flavobacteriia</taxon>
        <taxon>Flavobacteriales</taxon>
        <taxon>Flavobacteriaceae</taxon>
        <taxon>Flavobacterium</taxon>
    </lineage>
</organism>
<dbReference type="RefSeq" id="WP_250590283.1">
    <property type="nucleotide sequence ID" value="NZ_JAMLJM010000001.1"/>
</dbReference>
<feature type="region of interest" description="Disordered" evidence="1">
    <location>
        <begin position="130"/>
        <end position="163"/>
    </location>
</feature>
<sequence length="273" mass="30062">MSKLNITKTEWLELVFEGKNKEYGAYQLRREQGETTLKAFFTALVFLASLILLPVLLSSFVEKEVIPEPKIIIDERIVVADLREIKEIPKKKEEFVKRKAAAAQVPITTQNLINPTVVEASQAPEVEFTKPQDIGKPTSEDANASLGSGASFVNGSGTDSVGETVKTPEIMTTATVDKSPLFPGGINAFLQIVGSRFKTPEMDEGKTVRVVVFFVVERDGSLSGITVPKNPGFGLDQEAIRVLKSIKTKWEPGMYQGQTVRTQYSLPIVVQMQ</sequence>
<reference evidence="4 5" key="1">
    <citation type="submission" date="2022-05" db="EMBL/GenBank/DDBJ databases">
        <title>Flavobacterium sp., isolated from activated sludge.</title>
        <authorList>
            <person name="Ran Q."/>
        </authorList>
    </citation>
    <scope>NUCLEOTIDE SEQUENCE [LARGE SCALE GENOMIC DNA]</scope>
    <source>
        <strain evidence="4 5">HXWNR70</strain>
    </source>
</reference>
<feature type="compositionally biased region" description="Polar residues" evidence="1">
    <location>
        <begin position="140"/>
        <end position="161"/>
    </location>
</feature>
<dbReference type="PANTHER" id="PTHR33446">
    <property type="entry name" value="PROTEIN TONB-RELATED"/>
    <property type="match status" value="1"/>
</dbReference>
<evidence type="ECO:0000313" key="4">
    <source>
        <dbReference type="EMBL" id="MCL9807777.1"/>
    </source>
</evidence>
<dbReference type="InterPro" id="IPR051045">
    <property type="entry name" value="TonB-dependent_transducer"/>
</dbReference>
<proteinExistence type="predicted"/>
<dbReference type="Gene3D" id="3.30.1150.10">
    <property type="match status" value="1"/>
</dbReference>
<comment type="caution">
    <text evidence="4">The sequence shown here is derived from an EMBL/GenBank/DDBJ whole genome shotgun (WGS) entry which is preliminary data.</text>
</comment>
<dbReference type="SUPFAM" id="SSF74653">
    <property type="entry name" value="TolA/TonB C-terminal domain"/>
    <property type="match status" value="1"/>
</dbReference>
<evidence type="ECO:0000313" key="5">
    <source>
        <dbReference type="Proteomes" id="UP001317191"/>
    </source>
</evidence>
<evidence type="ECO:0000256" key="1">
    <source>
        <dbReference type="SAM" id="MobiDB-lite"/>
    </source>
</evidence>
<dbReference type="Pfam" id="PF03544">
    <property type="entry name" value="TonB_C"/>
    <property type="match status" value="1"/>
</dbReference>
<gene>
    <name evidence="4" type="ORF">NAT50_00185</name>
</gene>
<name>A0ABT0TJV7_9FLAO</name>
<keyword evidence="2" id="KW-0812">Transmembrane</keyword>
<dbReference type="PANTHER" id="PTHR33446:SF2">
    <property type="entry name" value="PROTEIN TONB"/>
    <property type="match status" value="1"/>
</dbReference>
<feature type="transmembrane region" description="Helical" evidence="2">
    <location>
        <begin position="39"/>
        <end position="61"/>
    </location>
</feature>
<dbReference type="Proteomes" id="UP001317191">
    <property type="component" value="Unassembled WGS sequence"/>
</dbReference>
<evidence type="ECO:0000259" key="3">
    <source>
        <dbReference type="Pfam" id="PF03544"/>
    </source>
</evidence>
<dbReference type="EMBL" id="JAMLJM010000001">
    <property type="protein sequence ID" value="MCL9807777.1"/>
    <property type="molecule type" value="Genomic_DNA"/>
</dbReference>
<dbReference type="InterPro" id="IPR037682">
    <property type="entry name" value="TonB_C"/>
</dbReference>
<keyword evidence="2" id="KW-0472">Membrane</keyword>
<keyword evidence="5" id="KW-1185">Reference proteome</keyword>
<accession>A0ABT0TJV7</accession>
<keyword evidence="2" id="KW-1133">Transmembrane helix</keyword>
<evidence type="ECO:0000256" key="2">
    <source>
        <dbReference type="SAM" id="Phobius"/>
    </source>
</evidence>
<protein>
    <submittedName>
        <fullName evidence="4">Energy transducer TonB</fullName>
    </submittedName>
</protein>
<feature type="domain" description="TonB C-terminal" evidence="3">
    <location>
        <begin position="204"/>
        <end position="268"/>
    </location>
</feature>